<evidence type="ECO:0000313" key="1">
    <source>
        <dbReference type="EMBL" id="KAK0655017.1"/>
    </source>
</evidence>
<dbReference type="Proteomes" id="UP001174936">
    <property type="component" value="Unassembled WGS sequence"/>
</dbReference>
<dbReference type="EMBL" id="JAULSV010000001">
    <property type="protein sequence ID" value="KAK0655017.1"/>
    <property type="molecule type" value="Genomic_DNA"/>
</dbReference>
<keyword evidence="2" id="KW-1185">Reference proteome</keyword>
<comment type="caution">
    <text evidence="1">The sequence shown here is derived from an EMBL/GenBank/DDBJ whole genome shotgun (WGS) entry which is preliminary data.</text>
</comment>
<protein>
    <submittedName>
        <fullName evidence="1">Uncharacterized protein</fullName>
    </submittedName>
</protein>
<dbReference type="AlphaFoldDB" id="A0AA39YNU1"/>
<reference evidence="1" key="1">
    <citation type="submission" date="2023-06" db="EMBL/GenBank/DDBJ databases">
        <title>Genome-scale phylogeny and comparative genomics of the fungal order Sordariales.</title>
        <authorList>
            <consortium name="Lawrence Berkeley National Laboratory"/>
            <person name="Hensen N."/>
            <person name="Bonometti L."/>
            <person name="Westerberg I."/>
            <person name="Brannstrom I.O."/>
            <person name="Guillou S."/>
            <person name="Cros-Aarteil S."/>
            <person name="Calhoun S."/>
            <person name="Haridas S."/>
            <person name="Kuo A."/>
            <person name="Mondo S."/>
            <person name="Pangilinan J."/>
            <person name="Riley R."/>
            <person name="Labutti K."/>
            <person name="Andreopoulos B."/>
            <person name="Lipzen A."/>
            <person name="Chen C."/>
            <person name="Yanf M."/>
            <person name="Daum C."/>
            <person name="Ng V."/>
            <person name="Clum A."/>
            <person name="Steindorff A."/>
            <person name="Ohm R."/>
            <person name="Martin F."/>
            <person name="Silar P."/>
            <person name="Natvig D."/>
            <person name="Lalanne C."/>
            <person name="Gautier V."/>
            <person name="Ament-Velasquez S.L."/>
            <person name="Kruys A."/>
            <person name="Hutchinson M.I."/>
            <person name="Powell A.J."/>
            <person name="Barry K."/>
            <person name="Miller A.N."/>
            <person name="Grigoriev I.V."/>
            <person name="Debuchy R."/>
            <person name="Gladieux P."/>
            <person name="Thoren M.H."/>
            <person name="Johannesson H."/>
        </authorList>
    </citation>
    <scope>NUCLEOTIDE SEQUENCE</scope>
    <source>
        <strain evidence="1">SMH2532-1</strain>
    </source>
</reference>
<sequence length="317" mass="35657">MAGFSGRLFAAELRRMRESGPPNREYWKPCYGEVPSLWLLDAVQEVARVAMATRNIRDYLSSREFLGLDGDRYRVRPGFATAIFQLCQNPWRIPTETELDNTAKRLPHYVDGDHHRRRLRSGWVRDEGFYRFSAAAIATHFLESMPAPARQLHADHTARPVAQWICEASLLPKQITLIFDCDGTPGRTAEVFQDVIQRDAAWQTALDRAFGCPDGSTDPNQPNTPARIRAVPAYHCEGFPELLRAMCHGDPDSRVRCDGFDPGCPWDDDQIQGIVEGNQGLTADEWGAAWARDGVGYSTAPPLPDFQTLLDENVVEK</sequence>
<evidence type="ECO:0000313" key="2">
    <source>
        <dbReference type="Proteomes" id="UP001174936"/>
    </source>
</evidence>
<name>A0AA39YNU1_9PEZI</name>
<proteinExistence type="predicted"/>
<gene>
    <name evidence="1" type="ORF">B0T16DRAFT_396044</name>
</gene>
<organism evidence="1 2">
    <name type="scientific">Cercophora newfieldiana</name>
    <dbReference type="NCBI Taxonomy" id="92897"/>
    <lineage>
        <taxon>Eukaryota</taxon>
        <taxon>Fungi</taxon>
        <taxon>Dikarya</taxon>
        <taxon>Ascomycota</taxon>
        <taxon>Pezizomycotina</taxon>
        <taxon>Sordariomycetes</taxon>
        <taxon>Sordariomycetidae</taxon>
        <taxon>Sordariales</taxon>
        <taxon>Lasiosphaeriaceae</taxon>
        <taxon>Cercophora</taxon>
    </lineage>
</organism>
<accession>A0AA39YNU1</accession>